<name>A0AAW6REI6_9BURK</name>
<keyword evidence="1" id="KW-0472">Membrane</keyword>
<feature type="transmembrane region" description="Helical" evidence="1">
    <location>
        <begin position="58"/>
        <end position="82"/>
    </location>
</feature>
<feature type="transmembrane region" description="Helical" evidence="1">
    <location>
        <begin position="25"/>
        <end position="46"/>
    </location>
</feature>
<evidence type="ECO:0000313" key="3">
    <source>
        <dbReference type="Proteomes" id="UP001237156"/>
    </source>
</evidence>
<dbReference type="PANTHER" id="PTHR38598">
    <property type="entry name" value="INNER MEMBRANE PROTEIN YJCH"/>
    <property type="match status" value="1"/>
</dbReference>
<dbReference type="AlphaFoldDB" id="A0AAW6REI6"/>
<keyword evidence="3" id="KW-1185">Reference proteome</keyword>
<dbReference type="RefSeq" id="WP_279523827.1">
    <property type="nucleotide sequence ID" value="NZ_JARVII010000004.1"/>
</dbReference>
<keyword evidence="1" id="KW-0812">Transmembrane</keyword>
<dbReference type="PANTHER" id="PTHR38598:SF1">
    <property type="entry name" value="INNER MEMBRANE PROTEIN YJCH"/>
    <property type="match status" value="1"/>
</dbReference>
<comment type="caution">
    <text evidence="2">The sequence shown here is derived from an EMBL/GenBank/DDBJ whole genome shotgun (WGS) entry which is preliminary data.</text>
</comment>
<sequence>MNDSMAARISRSPKYQKLKRTRSRYGWALSILMLIVFYGYICLIAFDKAFLSRPIGSGVMSIGIPLGLAVIVFSVAITGLYVRRANGEFDRLTQEIIRESQEEGAK</sequence>
<dbReference type="Pfam" id="PF04341">
    <property type="entry name" value="DUF485"/>
    <property type="match status" value="1"/>
</dbReference>
<dbReference type="GO" id="GO:0005886">
    <property type="term" value="C:plasma membrane"/>
    <property type="evidence" value="ECO:0007669"/>
    <property type="project" value="TreeGrafter"/>
</dbReference>
<dbReference type="InterPro" id="IPR052959">
    <property type="entry name" value="Inner_membrane_assoc"/>
</dbReference>
<organism evidence="2 3">
    <name type="scientific">Ottowia cancrivicina</name>
    <dbReference type="NCBI Taxonomy" id="3040346"/>
    <lineage>
        <taxon>Bacteria</taxon>
        <taxon>Pseudomonadati</taxon>
        <taxon>Pseudomonadota</taxon>
        <taxon>Betaproteobacteria</taxon>
        <taxon>Burkholderiales</taxon>
        <taxon>Comamonadaceae</taxon>
        <taxon>Ottowia</taxon>
    </lineage>
</organism>
<dbReference type="InterPro" id="IPR007436">
    <property type="entry name" value="DUF485"/>
</dbReference>
<dbReference type="EMBL" id="JARVII010000004">
    <property type="protein sequence ID" value="MDG9698818.1"/>
    <property type="molecule type" value="Genomic_DNA"/>
</dbReference>
<protein>
    <submittedName>
        <fullName evidence="2">DUF485 domain-containing protein</fullName>
    </submittedName>
</protein>
<proteinExistence type="predicted"/>
<accession>A0AAW6REI6</accession>
<dbReference type="Proteomes" id="UP001237156">
    <property type="component" value="Unassembled WGS sequence"/>
</dbReference>
<evidence type="ECO:0000313" key="2">
    <source>
        <dbReference type="EMBL" id="MDG9698818.1"/>
    </source>
</evidence>
<reference evidence="2 3" key="1">
    <citation type="submission" date="2023-04" db="EMBL/GenBank/DDBJ databases">
        <title>Ottowia paracancer sp. nov., isolated from human stomach.</title>
        <authorList>
            <person name="Song Y."/>
        </authorList>
    </citation>
    <scope>NUCLEOTIDE SEQUENCE [LARGE SCALE GENOMIC DNA]</scope>
    <source>
        <strain evidence="2 3">10c7w1</strain>
    </source>
</reference>
<evidence type="ECO:0000256" key="1">
    <source>
        <dbReference type="SAM" id="Phobius"/>
    </source>
</evidence>
<keyword evidence="1" id="KW-1133">Transmembrane helix</keyword>
<gene>
    <name evidence="2" type="ORF">QB898_03625</name>
</gene>